<dbReference type="InterPro" id="IPR034428">
    <property type="entry name" value="ThiH/NoCL/HydG-like"/>
</dbReference>
<evidence type="ECO:0000259" key="8">
    <source>
        <dbReference type="PROSITE" id="PS51918"/>
    </source>
</evidence>
<protein>
    <submittedName>
        <fullName evidence="9">2-iminoacetate synthase</fullName>
        <ecNumber evidence="9">4.1.99.19</ecNumber>
    </submittedName>
</protein>
<sequence length="459" mass="51731">MTALTPSPLLHWSDWIRASDHHAEHRLKLIEQVEQALLDDRQRSDELCRQLAAQLERWRYQILNEQNGSLDEKDRSLLDDLDLHANQLRGGEPRPPRRPLDAIRSDARDSEPIAKLPTWFDAAYPLDQLTAAAKQVTDRGFSVQVSGGSEAAKRRMVLYAPLYVSSECVNHCTYCGFRYPLKINRTHLHVDQVLEQSRILRRRGFGHQLIVAGDYPRHTSTEYFVELIDGLHRDGIEVGIEIAAQSTESYAAMVDAGVRSLALYQETFDEADYQTYHIRGPKASFHWRLEAPERAAEAGIGRIGLGVLLGLSDPVADVTAMLRHGQYLRDRFPNLQLAFSLPRIHEAPDDFDIPYQVTDEMLVRLYSVCRLSFPDAELVLSTREPAALRGQLAQICITQMSAGSSTAPGGYRDQSEPECPGGPECLGEQFPVTDERSADEVAAWLIQSGFEVRWSFLQP</sequence>
<dbReference type="EMBL" id="SJPV01000001">
    <property type="protein sequence ID" value="TWU42515.1"/>
    <property type="molecule type" value="Genomic_DNA"/>
</dbReference>
<accession>A0A5C6E1B8</accession>
<keyword evidence="9" id="KW-0456">Lyase</keyword>
<dbReference type="CDD" id="cd01335">
    <property type="entry name" value="Radical_SAM"/>
    <property type="match status" value="1"/>
</dbReference>
<evidence type="ECO:0000256" key="7">
    <source>
        <dbReference type="ARBA" id="ARBA00034078"/>
    </source>
</evidence>
<dbReference type="InterPro" id="IPR010722">
    <property type="entry name" value="BATS_dom"/>
</dbReference>
<comment type="cofactor">
    <cofactor evidence="7">
        <name>[2Fe-2S] cluster</name>
        <dbReference type="ChEBI" id="CHEBI:190135"/>
    </cofactor>
</comment>
<dbReference type="OrthoDB" id="9801120at2"/>
<dbReference type="PANTHER" id="PTHR43583">
    <property type="entry name" value="2-IMINOACETATE SYNTHASE"/>
    <property type="match status" value="1"/>
</dbReference>
<dbReference type="SFLD" id="SFLDG01081">
    <property type="entry name" value="cleavage_of_the_Ca-Cb_bond_in"/>
    <property type="match status" value="1"/>
</dbReference>
<evidence type="ECO:0000256" key="1">
    <source>
        <dbReference type="ARBA" id="ARBA00001966"/>
    </source>
</evidence>
<dbReference type="SUPFAM" id="SSF102114">
    <property type="entry name" value="Radical SAM enzymes"/>
    <property type="match status" value="1"/>
</dbReference>
<keyword evidence="6" id="KW-0411">Iron-sulfur</keyword>
<keyword evidence="5" id="KW-0408">Iron</keyword>
<evidence type="ECO:0000256" key="2">
    <source>
        <dbReference type="ARBA" id="ARBA00022485"/>
    </source>
</evidence>
<comment type="cofactor">
    <cofactor evidence="1">
        <name>[4Fe-4S] cluster</name>
        <dbReference type="ChEBI" id="CHEBI:49883"/>
    </cofactor>
</comment>
<dbReference type="PROSITE" id="PS51918">
    <property type="entry name" value="RADICAL_SAM"/>
    <property type="match status" value="1"/>
</dbReference>
<evidence type="ECO:0000256" key="6">
    <source>
        <dbReference type="ARBA" id="ARBA00023014"/>
    </source>
</evidence>
<gene>
    <name evidence="9" type="primary">thiH</name>
    <name evidence="9" type="ORF">Poly41_08120</name>
</gene>
<dbReference type="InterPro" id="IPR013785">
    <property type="entry name" value="Aldolase_TIM"/>
</dbReference>
<dbReference type="RefSeq" id="WP_146524561.1">
    <property type="nucleotide sequence ID" value="NZ_SJPV01000001.1"/>
</dbReference>
<evidence type="ECO:0000256" key="5">
    <source>
        <dbReference type="ARBA" id="ARBA00023004"/>
    </source>
</evidence>
<reference evidence="9 10" key="1">
    <citation type="submission" date="2019-02" db="EMBL/GenBank/DDBJ databases">
        <title>Deep-cultivation of Planctomycetes and their phenomic and genomic characterization uncovers novel biology.</title>
        <authorList>
            <person name="Wiegand S."/>
            <person name="Jogler M."/>
            <person name="Boedeker C."/>
            <person name="Pinto D."/>
            <person name="Vollmers J."/>
            <person name="Rivas-Marin E."/>
            <person name="Kohn T."/>
            <person name="Peeters S.H."/>
            <person name="Heuer A."/>
            <person name="Rast P."/>
            <person name="Oberbeckmann S."/>
            <person name="Bunk B."/>
            <person name="Jeske O."/>
            <person name="Meyerdierks A."/>
            <person name="Storesund J.E."/>
            <person name="Kallscheuer N."/>
            <person name="Luecker S."/>
            <person name="Lage O.M."/>
            <person name="Pohl T."/>
            <person name="Merkel B.J."/>
            <person name="Hornburger P."/>
            <person name="Mueller R.-W."/>
            <person name="Bruemmer F."/>
            <person name="Labrenz M."/>
            <person name="Spormann A.M."/>
            <person name="Op Den Camp H."/>
            <person name="Overmann J."/>
            <person name="Amann R."/>
            <person name="Jetten M.S.M."/>
            <person name="Mascher T."/>
            <person name="Medema M.H."/>
            <person name="Devos D.P."/>
            <person name="Kaster A.-K."/>
            <person name="Ovreas L."/>
            <person name="Rohde M."/>
            <person name="Galperin M.Y."/>
            <person name="Jogler C."/>
        </authorList>
    </citation>
    <scope>NUCLEOTIDE SEQUENCE [LARGE SCALE GENOMIC DNA]</scope>
    <source>
        <strain evidence="9 10">Poly41</strain>
    </source>
</reference>
<dbReference type="SFLD" id="SFLDG01060">
    <property type="entry name" value="BATS_domain_containing"/>
    <property type="match status" value="1"/>
</dbReference>
<dbReference type="SFLD" id="SFLDS00029">
    <property type="entry name" value="Radical_SAM"/>
    <property type="match status" value="1"/>
</dbReference>
<organism evidence="9 10">
    <name type="scientific">Novipirellula artificiosorum</name>
    <dbReference type="NCBI Taxonomy" id="2528016"/>
    <lineage>
        <taxon>Bacteria</taxon>
        <taxon>Pseudomonadati</taxon>
        <taxon>Planctomycetota</taxon>
        <taxon>Planctomycetia</taxon>
        <taxon>Pirellulales</taxon>
        <taxon>Pirellulaceae</taxon>
        <taxon>Novipirellula</taxon>
    </lineage>
</organism>
<dbReference type="GO" id="GO:0046872">
    <property type="term" value="F:metal ion binding"/>
    <property type="evidence" value="ECO:0007669"/>
    <property type="project" value="UniProtKB-KW"/>
</dbReference>
<dbReference type="PANTHER" id="PTHR43583:SF1">
    <property type="entry name" value="2-IMINOACETATE SYNTHASE"/>
    <property type="match status" value="1"/>
</dbReference>
<evidence type="ECO:0000313" key="10">
    <source>
        <dbReference type="Proteomes" id="UP000319143"/>
    </source>
</evidence>
<proteinExistence type="predicted"/>
<dbReference type="InterPro" id="IPR058240">
    <property type="entry name" value="rSAM_sf"/>
</dbReference>
<dbReference type="Gene3D" id="3.20.20.70">
    <property type="entry name" value="Aldolase class I"/>
    <property type="match status" value="1"/>
</dbReference>
<keyword evidence="2" id="KW-0004">4Fe-4S</keyword>
<name>A0A5C6E1B8_9BACT</name>
<feature type="domain" description="Radical SAM core" evidence="8">
    <location>
        <begin position="154"/>
        <end position="375"/>
    </location>
</feature>
<dbReference type="Pfam" id="PF04055">
    <property type="entry name" value="Radical_SAM"/>
    <property type="match status" value="1"/>
</dbReference>
<dbReference type="Pfam" id="PF06968">
    <property type="entry name" value="BATS"/>
    <property type="match status" value="1"/>
</dbReference>
<dbReference type="EC" id="4.1.99.19" evidence="9"/>
<dbReference type="InterPro" id="IPR006638">
    <property type="entry name" value="Elp3/MiaA/NifB-like_rSAM"/>
</dbReference>
<keyword evidence="10" id="KW-1185">Reference proteome</keyword>
<dbReference type="SMART" id="SM00876">
    <property type="entry name" value="BATS"/>
    <property type="match status" value="1"/>
</dbReference>
<keyword evidence="4" id="KW-0479">Metal-binding</keyword>
<dbReference type="GO" id="GO:0036355">
    <property type="term" value="F:2-iminoacetate synthase activity"/>
    <property type="evidence" value="ECO:0007669"/>
    <property type="project" value="UniProtKB-EC"/>
</dbReference>
<evidence type="ECO:0000256" key="4">
    <source>
        <dbReference type="ARBA" id="ARBA00022723"/>
    </source>
</evidence>
<dbReference type="GO" id="GO:0051539">
    <property type="term" value="F:4 iron, 4 sulfur cluster binding"/>
    <property type="evidence" value="ECO:0007669"/>
    <property type="project" value="UniProtKB-KW"/>
</dbReference>
<evidence type="ECO:0000256" key="3">
    <source>
        <dbReference type="ARBA" id="ARBA00022691"/>
    </source>
</evidence>
<dbReference type="SMART" id="SM00729">
    <property type="entry name" value="Elp3"/>
    <property type="match status" value="1"/>
</dbReference>
<dbReference type="AlphaFoldDB" id="A0A5C6E1B8"/>
<dbReference type="InterPro" id="IPR007197">
    <property type="entry name" value="rSAM"/>
</dbReference>
<comment type="caution">
    <text evidence="9">The sequence shown here is derived from an EMBL/GenBank/DDBJ whole genome shotgun (WGS) entry which is preliminary data.</text>
</comment>
<dbReference type="Proteomes" id="UP000319143">
    <property type="component" value="Unassembled WGS sequence"/>
</dbReference>
<keyword evidence="3" id="KW-0949">S-adenosyl-L-methionine</keyword>
<evidence type="ECO:0000313" key="9">
    <source>
        <dbReference type="EMBL" id="TWU42515.1"/>
    </source>
</evidence>